<dbReference type="InterPro" id="IPR036388">
    <property type="entry name" value="WH-like_DNA-bd_sf"/>
</dbReference>
<feature type="binding site" evidence="11">
    <location>
        <position position="134"/>
    </location>
    <ligand>
        <name>Zn(2+)</name>
        <dbReference type="ChEBI" id="CHEBI:29105"/>
    </ligand>
</feature>
<comment type="cofactor">
    <cofactor evidence="12">
        <name>Mn(2+)</name>
        <dbReference type="ChEBI" id="CHEBI:29035"/>
    </cofactor>
    <cofactor evidence="12">
        <name>Fe(2+)</name>
        <dbReference type="ChEBI" id="CHEBI:29033"/>
    </cofactor>
    <text evidence="12">Binds 1 Mn(2+) or Fe(2+) ion per subunit.</text>
</comment>
<reference evidence="14 15" key="1">
    <citation type="submission" date="2020-07" db="EMBL/GenBank/DDBJ databases">
        <title>Draft genome and description of Aeromicrobium phoceense strain Marseille-Q0843 isolated from healthy skin swab.</title>
        <authorList>
            <person name="Boxberger M."/>
            <person name="La Scola B."/>
        </authorList>
    </citation>
    <scope>NUCLEOTIDE SEQUENCE [LARGE SCALE GENOMIC DNA]</scope>
    <source>
        <strain evidence="14 15">Marseille-Q0843</strain>
    </source>
</reference>
<dbReference type="EMBL" id="JACEOG010000001">
    <property type="protein sequence ID" value="MBA4608890.1"/>
    <property type="molecule type" value="Genomic_DNA"/>
</dbReference>
<evidence type="ECO:0000256" key="3">
    <source>
        <dbReference type="ARBA" id="ARBA00011738"/>
    </source>
</evidence>
<keyword evidence="6 11" id="KW-0479">Metal-binding</keyword>
<dbReference type="GO" id="GO:0003700">
    <property type="term" value="F:DNA-binding transcription factor activity"/>
    <property type="evidence" value="ECO:0007669"/>
    <property type="project" value="InterPro"/>
</dbReference>
<evidence type="ECO:0000256" key="1">
    <source>
        <dbReference type="ARBA" id="ARBA00004496"/>
    </source>
</evidence>
<evidence type="ECO:0000256" key="4">
    <source>
        <dbReference type="ARBA" id="ARBA00022490"/>
    </source>
</evidence>
<proteinExistence type="inferred from homology"/>
<feature type="binding site" evidence="12">
    <location>
        <position position="109"/>
    </location>
    <ligand>
        <name>Fe cation</name>
        <dbReference type="ChEBI" id="CHEBI:24875"/>
    </ligand>
</feature>
<evidence type="ECO:0000256" key="7">
    <source>
        <dbReference type="ARBA" id="ARBA00022833"/>
    </source>
</evidence>
<evidence type="ECO:0000256" key="11">
    <source>
        <dbReference type="PIRSR" id="PIRSR602481-1"/>
    </source>
</evidence>
<dbReference type="GO" id="GO:0045892">
    <property type="term" value="P:negative regulation of DNA-templated transcription"/>
    <property type="evidence" value="ECO:0007669"/>
    <property type="project" value="TreeGrafter"/>
</dbReference>
<comment type="cofactor">
    <cofactor evidence="11">
        <name>Zn(2+)</name>
        <dbReference type="ChEBI" id="CHEBI:29105"/>
    </cofactor>
    <text evidence="11">Binds 1 zinc ion per subunit.</text>
</comment>
<feature type="binding site" evidence="11">
    <location>
        <position position="137"/>
    </location>
    <ligand>
        <name>Zn(2+)</name>
        <dbReference type="ChEBI" id="CHEBI:29105"/>
    </ligand>
</feature>
<evidence type="ECO:0000256" key="9">
    <source>
        <dbReference type="ARBA" id="ARBA00023125"/>
    </source>
</evidence>
<evidence type="ECO:0000313" key="15">
    <source>
        <dbReference type="Proteomes" id="UP000550354"/>
    </source>
</evidence>
<protein>
    <submittedName>
        <fullName evidence="14">Transcriptional repressor</fullName>
    </submittedName>
</protein>
<dbReference type="InterPro" id="IPR036390">
    <property type="entry name" value="WH_DNA-bd_sf"/>
</dbReference>
<keyword evidence="15" id="KW-1185">Reference proteome</keyword>
<dbReference type="Gene3D" id="3.30.1490.190">
    <property type="match status" value="1"/>
</dbReference>
<keyword evidence="12" id="KW-0408">Iron</keyword>
<name>A0A838XPU9_9ACTN</name>
<feature type="binding site" evidence="12">
    <location>
        <position position="88"/>
    </location>
    <ligand>
        <name>Fe cation</name>
        <dbReference type="ChEBI" id="CHEBI:24875"/>
    </ligand>
</feature>
<dbReference type="SUPFAM" id="SSF46785">
    <property type="entry name" value="Winged helix' DNA-binding domain"/>
    <property type="match status" value="1"/>
</dbReference>
<dbReference type="CDD" id="cd07153">
    <property type="entry name" value="Fur_like"/>
    <property type="match status" value="1"/>
</dbReference>
<dbReference type="RefSeq" id="WP_181755639.1">
    <property type="nucleotide sequence ID" value="NZ_JACEOG010000001.1"/>
</dbReference>
<comment type="subcellular location">
    <subcellularLocation>
        <location evidence="1">Cytoplasm</location>
    </subcellularLocation>
</comment>
<dbReference type="AlphaFoldDB" id="A0A838XPU9"/>
<dbReference type="GO" id="GO:0000976">
    <property type="term" value="F:transcription cis-regulatory region binding"/>
    <property type="evidence" value="ECO:0007669"/>
    <property type="project" value="TreeGrafter"/>
</dbReference>
<evidence type="ECO:0000256" key="8">
    <source>
        <dbReference type="ARBA" id="ARBA00023015"/>
    </source>
</evidence>
<dbReference type="PANTHER" id="PTHR33202">
    <property type="entry name" value="ZINC UPTAKE REGULATION PROTEIN"/>
    <property type="match status" value="1"/>
</dbReference>
<keyword evidence="4" id="KW-0963">Cytoplasm</keyword>
<evidence type="ECO:0000256" key="10">
    <source>
        <dbReference type="ARBA" id="ARBA00023163"/>
    </source>
</evidence>
<dbReference type="GO" id="GO:1900376">
    <property type="term" value="P:regulation of secondary metabolite biosynthetic process"/>
    <property type="evidence" value="ECO:0007669"/>
    <property type="project" value="TreeGrafter"/>
</dbReference>
<evidence type="ECO:0000256" key="2">
    <source>
        <dbReference type="ARBA" id="ARBA00007957"/>
    </source>
</evidence>
<dbReference type="GO" id="GO:0008270">
    <property type="term" value="F:zinc ion binding"/>
    <property type="evidence" value="ECO:0007669"/>
    <property type="project" value="TreeGrafter"/>
</dbReference>
<comment type="subunit">
    <text evidence="3">Homodimer.</text>
</comment>
<dbReference type="InterPro" id="IPR043135">
    <property type="entry name" value="Fur_C"/>
</dbReference>
<evidence type="ECO:0000313" key="14">
    <source>
        <dbReference type="EMBL" id="MBA4608890.1"/>
    </source>
</evidence>
<comment type="similarity">
    <text evidence="2">Belongs to the Fur family.</text>
</comment>
<evidence type="ECO:0000256" key="6">
    <source>
        <dbReference type="ARBA" id="ARBA00022723"/>
    </source>
</evidence>
<dbReference type="GO" id="GO:0005829">
    <property type="term" value="C:cytosol"/>
    <property type="evidence" value="ECO:0007669"/>
    <property type="project" value="TreeGrafter"/>
</dbReference>
<keyword evidence="10" id="KW-0804">Transcription</keyword>
<keyword evidence="7 11" id="KW-0862">Zinc</keyword>
<feature type="region of interest" description="Disordered" evidence="13">
    <location>
        <begin position="1"/>
        <end position="20"/>
    </location>
</feature>
<accession>A0A838XPU9</accession>
<feature type="binding site" evidence="11">
    <location>
        <position position="97"/>
    </location>
    <ligand>
        <name>Zn(2+)</name>
        <dbReference type="ChEBI" id="CHEBI:29105"/>
    </ligand>
</feature>
<evidence type="ECO:0000256" key="5">
    <source>
        <dbReference type="ARBA" id="ARBA00022491"/>
    </source>
</evidence>
<keyword evidence="8" id="KW-0805">Transcription regulation</keyword>
<evidence type="ECO:0000256" key="13">
    <source>
        <dbReference type="SAM" id="MobiDB-lite"/>
    </source>
</evidence>
<sequence length="139" mass="15372">MASRTAPAVSNEAGRRNSRPRRLVREYMEDCATFSSAQQVHDALRDQGDKVGLATVYRNLQVMAEAGELDVLRHGDGEMLFRKCGEVHHHHLVCRSCGLTIEIAGPAVERWAAKAAEDHRFADVTHSVELFGLCATCAR</sequence>
<dbReference type="PANTHER" id="PTHR33202:SF2">
    <property type="entry name" value="FERRIC UPTAKE REGULATION PROTEIN"/>
    <property type="match status" value="1"/>
</dbReference>
<gene>
    <name evidence="14" type="ORF">H1W00_10430</name>
</gene>
<keyword evidence="5" id="KW-0678">Repressor</keyword>
<dbReference type="Proteomes" id="UP000550354">
    <property type="component" value="Unassembled WGS sequence"/>
</dbReference>
<comment type="caution">
    <text evidence="14">The sequence shown here is derived from an EMBL/GenBank/DDBJ whole genome shotgun (WGS) entry which is preliminary data.</text>
</comment>
<dbReference type="Gene3D" id="1.10.10.10">
    <property type="entry name" value="Winged helix-like DNA-binding domain superfamily/Winged helix DNA-binding domain"/>
    <property type="match status" value="1"/>
</dbReference>
<dbReference type="Pfam" id="PF01475">
    <property type="entry name" value="FUR"/>
    <property type="match status" value="1"/>
</dbReference>
<organism evidence="14 15">
    <name type="scientific">Aeromicrobium phoceense</name>
    <dbReference type="NCBI Taxonomy" id="2754045"/>
    <lineage>
        <taxon>Bacteria</taxon>
        <taxon>Bacillati</taxon>
        <taxon>Actinomycetota</taxon>
        <taxon>Actinomycetes</taxon>
        <taxon>Propionibacteriales</taxon>
        <taxon>Nocardioidaceae</taxon>
        <taxon>Aeromicrobium</taxon>
    </lineage>
</organism>
<evidence type="ECO:0000256" key="12">
    <source>
        <dbReference type="PIRSR" id="PIRSR602481-2"/>
    </source>
</evidence>
<keyword evidence="9" id="KW-0238">DNA-binding</keyword>
<feature type="binding site" evidence="12">
    <location>
        <position position="126"/>
    </location>
    <ligand>
        <name>Fe cation</name>
        <dbReference type="ChEBI" id="CHEBI:24875"/>
    </ligand>
</feature>
<dbReference type="InterPro" id="IPR002481">
    <property type="entry name" value="FUR"/>
</dbReference>
<feature type="binding site" evidence="11">
    <location>
        <position position="94"/>
    </location>
    <ligand>
        <name>Zn(2+)</name>
        <dbReference type="ChEBI" id="CHEBI:29105"/>
    </ligand>
</feature>